<evidence type="ECO:0000259" key="14">
    <source>
        <dbReference type="PROSITE" id="PS50011"/>
    </source>
</evidence>
<dbReference type="Pfam" id="PF00069">
    <property type="entry name" value="Pkinase"/>
    <property type="match status" value="1"/>
</dbReference>
<comment type="catalytic activity">
    <reaction evidence="9">
        <text>L-threonyl-[protein] + ATP = O-phospho-L-threonyl-[protein] + ADP + H(+)</text>
        <dbReference type="Rhea" id="RHEA:46608"/>
        <dbReference type="Rhea" id="RHEA-COMP:11060"/>
        <dbReference type="Rhea" id="RHEA-COMP:11605"/>
        <dbReference type="ChEBI" id="CHEBI:15378"/>
        <dbReference type="ChEBI" id="CHEBI:30013"/>
        <dbReference type="ChEBI" id="CHEBI:30616"/>
        <dbReference type="ChEBI" id="CHEBI:61977"/>
        <dbReference type="ChEBI" id="CHEBI:456216"/>
        <dbReference type="EC" id="2.7.11.1"/>
    </reaction>
</comment>
<evidence type="ECO:0000256" key="1">
    <source>
        <dbReference type="ARBA" id="ARBA00006234"/>
    </source>
</evidence>
<dbReference type="PANTHER" id="PTHR43895:SF33">
    <property type="entry name" value="PROTEIN KINASE DOMAIN-CONTAINING PROTEIN"/>
    <property type="match status" value="1"/>
</dbReference>
<dbReference type="FunFam" id="3.30.200.20:FF:000003">
    <property type="entry name" value="Non-specific serine/threonine protein kinase"/>
    <property type="match status" value="1"/>
</dbReference>
<dbReference type="PROSITE" id="PS50011">
    <property type="entry name" value="PROTEIN_KINASE_DOM"/>
    <property type="match status" value="1"/>
</dbReference>
<dbReference type="Gene3D" id="3.30.200.20">
    <property type="entry name" value="Phosphorylase Kinase, domain 1"/>
    <property type="match status" value="1"/>
</dbReference>
<dbReference type="InterPro" id="IPR008271">
    <property type="entry name" value="Ser/Thr_kinase_AS"/>
</dbReference>
<accession>A0AAV9ASI3</accession>
<keyword evidence="8" id="KW-0464">Manganese</keyword>
<comment type="function">
    <text evidence="11">CIPK serine-threonine protein kinases interact with CBL proteins. Binding of a CBL protein to the regulatory NAF domain of CIPK protein lead to the activation of the kinase in a calcium-dependent manner.</text>
</comment>
<evidence type="ECO:0000256" key="8">
    <source>
        <dbReference type="ARBA" id="ARBA00023211"/>
    </source>
</evidence>
<dbReference type="InterPro" id="IPR017441">
    <property type="entry name" value="Protein_kinase_ATP_BS"/>
</dbReference>
<dbReference type="Pfam" id="PF03822">
    <property type="entry name" value="NAF"/>
    <property type="match status" value="1"/>
</dbReference>
<dbReference type="InterPro" id="IPR000719">
    <property type="entry name" value="Prot_kinase_dom"/>
</dbReference>
<reference evidence="16" key="1">
    <citation type="journal article" date="2023" name="Nat. Commun.">
        <title>Diploid and tetraploid genomes of Acorus and the evolution of monocots.</title>
        <authorList>
            <person name="Ma L."/>
            <person name="Liu K.W."/>
            <person name="Li Z."/>
            <person name="Hsiao Y.Y."/>
            <person name="Qi Y."/>
            <person name="Fu T."/>
            <person name="Tang G.D."/>
            <person name="Zhang D."/>
            <person name="Sun W.H."/>
            <person name="Liu D.K."/>
            <person name="Li Y."/>
            <person name="Chen G.Z."/>
            <person name="Liu X.D."/>
            <person name="Liao X.Y."/>
            <person name="Jiang Y.T."/>
            <person name="Yu X."/>
            <person name="Hao Y."/>
            <person name="Huang J."/>
            <person name="Zhao X.W."/>
            <person name="Ke S."/>
            <person name="Chen Y.Y."/>
            <person name="Wu W.L."/>
            <person name="Hsu J.L."/>
            <person name="Lin Y.F."/>
            <person name="Huang M.D."/>
            <person name="Li C.Y."/>
            <person name="Huang L."/>
            <person name="Wang Z.W."/>
            <person name="Zhao X."/>
            <person name="Zhong W.Y."/>
            <person name="Peng D.H."/>
            <person name="Ahmad S."/>
            <person name="Lan S."/>
            <person name="Zhang J.S."/>
            <person name="Tsai W.C."/>
            <person name="Van de Peer Y."/>
            <person name="Liu Z.J."/>
        </authorList>
    </citation>
    <scope>NUCLEOTIDE SEQUENCE</scope>
    <source>
        <strain evidence="16">SCP</strain>
    </source>
</reference>
<evidence type="ECO:0000256" key="6">
    <source>
        <dbReference type="ARBA" id="ARBA00022777"/>
    </source>
</evidence>
<evidence type="ECO:0000313" key="17">
    <source>
        <dbReference type="Proteomes" id="UP001179952"/>
    </source>
</evidence>
<evidence type="ECO:0000259" key="15">
    <source>
        <dbReference type="PROSITE" id="PS50816"/>
    </source>
</evidence>
<dbReference type="InterPro" id="IPR018451">
    <property type="entry name" value="NAF/FISL_domain"/>
</dbReference>
<evidence type="ECO:0000256" key="10">
    <source>
        <dbReference type="ARBA" id="ARBA00048679"/>
    </source>
</evidence>
<comment type="caution">
    <text evidence="16">The sequence shown here is derived from an EMBL/GenBank/DDBJ whole genome shotgun (WGS) entry which is preliminary data.</text>
</comment>
<dbReference type="SUPFAM" id="SSF56112">
    <property type="entry name" value="Protein kinase-like (PK-like)"/>
    <property type="match status" value="1"/>
</dbReference>
<evidence type="ECO:0000256" key="9">
    <source>
        <dbReference type="ARBA" id="ARBA00047899"/>
    </source>
</evidence>
<evidence type="ECO:0000313" key="16">
    <source>
        <dbReference type="EMBL" id="KAK1267124.1"/>
    </source>
</evidence>
<dbReference type="SMART" id="SM00220">
    <property type="entry name" value="S_TKc"/>
    <property type="match status" value="1"/>
</dbReference>
<keyword evidence="4" id="KW-0808">Transferase</keyword>
<dbReference type="GO" id="GO:0004674">
    <property type="term" value="F:protein serine/threonine kinase activity"/>
    <property type="evidence" value="ECO:0007669"/>
    <property type="project" value="UniProtKB-KW"/>
</dbReference>
<keyword evidence="6 16" id="KW-0418">Kinase</keyword>
<protein>
    <recommendedName>
        <fullName evidence="2">non-specific serine/threonine protein kinase</fullName>
        <ecNumber evidence="2">2.7.11.1</ecNumber>
    </recommendedName>
</protein>
<proteinExistence type="inferred from homology"/>
<evidence type="ECO:0000256" key="12">
    <source>
        <dbReference type="PROSITE-ProRule" id="PRU10141"/>
    </source>
</evidence>
<name>A0AAV9ASI3_ACOGR</name>
<gene>
    <name evidence="16" type="ORF">QJS04_geneDACA021862</name>
</gene>
<organism evidence="16 17">
    <name type="scientific">Acorus gramineus</name>
    <name type="common">Dwarf sweet flag</name>
    <dbReference type="NCBI Taxonomy" id="55184"/>
    <lineage>
        <taxon>Eukaryota</taxon>
        <taxon>Viridiplantae</taxon>
        <taxon>Streptophyta</taxon>
        <taxon>Embryophyta</taxon>
        <taxon>Tracheophyta</taxon>
        <taxon>Spermatophyta</taxon>
        <taxon>Magnoliopsida</taxon>
        <taxon>Liliopsida</taxon>
        <taxon>Acoraceae</taxon>
        <taxon>Acorus</taxon>
    </lineage>
</organism>
<feature type="binding site" evidence="12">
    <location>
        <position position="48"/>
    </location>
    <ligand>
        <name>ATP</name>
        <dbReference type="ChEBI" id="CHEBI:30616"/>
    </ligand>
</feature>
<evidence type="ECO:0000256" key="11">
    <source>
        <dbReference type="ARBA" id="ARBA00058225"/>
    </source>
</evidence>
<dbReference type="AlphaFoldDB" id="A0AAV9ASI3"/>
<feature type="domain" description="Protein kinase" evidence="14">
    <location>
        <begin position="18"/>
        <end position="271"/>
    </location>
</feature>
<reference evidence="16" key="2">
    <citation type="submission" date="2023-06" db="EMBL/GenBank/DDBJ databases">
        <authorList>
            <person name="Ma L."/>
            <person name="Liu K.-W."/>
            <person name="Li Z."/>
            <person name="Hsiao Y.-Y."/>
            <person name="Qi Y."/>
            <person name="Fu T."/>
            <person name="Tang G."/>
            <person name="Zhang D."/>
            <person name="Sun W.-H."/>
            <person name="Liu D.-K."/>
            <person name="Li Y."/>
            <person name="Chen G.-Z."/>
            <person name="Liu X.-D."/>
            <person name="Liao X.-Y."/>
            <person name="Jiang Y.-T."/>
            <person name="Yu X."/>
            <person name="Hao Y."/>
            <person name="Huang J."/>
            <person name="Zhao X.-W."/>
            <person name="Ke S."/>
            <person name="Chen Y.-Y."/>
            <person name="Wu W.-L."/>
            <person name="Hsu J.-L."/>
            <person name="Lin Y.-F."/>
            <person name="Huang M.-D."/>
            <person name="Li C.-Y."/>
            <person name="Huang L."/>
            <person name="Wang Z.-W."/>
            <person name="Zhao X."/>
            <person name="Zhong W.-Y."/>
            <person name="Peng D.-H."/>
            <person name="Ahmad S."/>
            <person name="Lan S."/>
            <person name="Zhang J.-S."/>
            <person name="Tsai W.-C."/>
            <person name="Van De Peer Y."/>
            <person name="Liu Z.-J."/>
        </authorList>
    </citation>
    <scope>NUCLEOTIDE SEQUENCE</scope>
    <source>
        <strain evidence="16">SCP</strain>
        <tissue evidence="16">Leaves</tissue>
    </source>
</reference>
<dbReference type="PROSITE" id="PS50816">
    <property type="entry name" value="NAF"/>
    <property type="match status" value="1"/>
</dbReference>
<dbReference type="GO" id="GO:0005524">
    <property type="term" value="F:ATP binding"/>
    <property type="evidence" value="ECO:0007669"/>
    <property type="project" value="UniProtKB-UniRule"/>
</dbReference>
<evidence type="ECO:0000256" key="3">
    <source>
        <dbReference type="ARBA" id="ARBA00022527"/>
    </source>
</evidence>
<dbReference type="Gene3D" id="1.10.510.10">
    <property type="entry name" value="Transferase(Phosphotransferase) domain 1"/>
    <property type="match status" value="1"/>
</dbReference>
<sequence>MKTPTTTKEQQQPLLGKYILGRLLGRGTFAKVYHARSTAATASEVAIKVIDKSKLPSAASARVLSEVSAMRALKNHPNIVNLREVMATKTKIYLVMDYVQGGDLHSTLIRKGGRLSEPLARKYFAQLVATLCFCHSLGVAHRDVKPQNLLLDREGSLKVSDFGLSALGDILSLRTACGTPAYTAPEVLARRGYDGARADAWSCGVILYVLIAGRLPFDDSNIGSMYRKIQRREFGFPGWFPPQARRVVLRLLDPNPETRIGLDAVAELAWLKRAMMARYANAFDIIACSSGLDLSGLLCDGGRKKRRFSAVAACRAEVLVERVVEVGVRGGYVVERGSREGRGVGLGKGGVVVVEVEVVEFGEEKELVLVEVVVGGDGGGGGGEVEEVCWEELREGLKDIVFAWQNG</sequence>
<dbReference type="Proteomes" id="UP001179952">
    <property type="component" value="Unassembled WGS sequence"/>
</dbReference>
<dbReference type="PROSITE" id="PS00107">
    <property type="entry name" value="PROTEIN_KINASE_ATP"/>
    <property type="match status" value="1"/>
</dbReference>
<comment type="catalytic activity">
    <reaction evidence="10">
        <text>L-seryl-[protein] + ATP = O-phospho-L-seryl-[protein] + ADP + H(+)</text>
        <dbReference type="Rhea" id="RHEA:17989"/>
        <dbReference type="Rhea" id="RHEA-COMP:9863"/>
        <dbReference type="Rhea" id="RHEA-COMP:11604"/>
        <dbReference type="ChEBI" id="CHEBI:15378"/>
        <dbReference type="ChEBI" id="CHEBI:29999"/>
        <dbReference type="ChEBI" id="CHEBI:30616"/>
        <dbReference type="ChEBI" id="CHEBI:83421"/>
        <dbReference type="ChEBI" id="CHEBI:456216"/>
        <dbReference type="EC" id="2.7.11.1"/>
    </reaction>
</comment>
<dbReference type="EC" id="2.7.11.1" evidence="2"/>
<dbReference type="GO" id="GO:0007165">
    <property type="term" value="P:signal transduction"/>
    <property type="evidence" value="ECO:0007669"/>
    <property type="project" value="InterPro"/>
</dbReference>
<keyword evidence="7 12" id="KW-0067">ATP-binding</keyword>
<evidence type="ECO:0000256" key="13">
    <source>
        <dbReference type="RuleBase" id="RU000304"/>
    </source>
</evidence>
<comment type="similarity">
    <text evidence="1">Belongs to the protein kinase superfamily. CAMK Ser/Thr protein kinase family. SNF1 subfamily.</text>
</comment>
<dbReference type="PANTHER" id="PTHR43895">
    <property type="entry name" value="CALCIUM/CALMODULIN-DEPENDENT PROTEIN KINASE KINASE-RELATED"/>
    <property type="match status" value="1"/>
</dbReference>
<evidence type="ECO:0000256" key="7">
    <source>
        <dbReference type="ARBA" id="ARBA00022840"/>
    </source>
</evidence>
<keyword evidence="5 12" id="KW-0547">Nucleotide-binding</keyword>
<dbReference type="FunFam" id="1.10.510.10:FF:000571">
    <property type="entry name" value="Maternal embryonic leucine zipper kinase"/>
    <property type="match status" value="1"/>
</dbReference>
<evidence type="ECO:0000256" key="2">
    <source>
        <dbReference type="ARBA" id="ARBA00012513"/>
    </source>
</evidence>
<keyword evidence="3 13" id="KW-0723">Serine/threonine-protein kinase</keyword>
<dbReference type="Gene3D" id="3.30.310.80">
    <property type="entry name" value="Kinase associated domain 1, KA1"/>
    <property type="match status" value="1"/>
</dbReference>
<dbReference type="EMBL" id="JAUJYN010000007">
    <property type="protein sequence ID" value="KAK1267124.1"/>
    <property type="molecule type" value="Genomic_DNA"/>
</dbReference>
<evidence type="ECO:0000256" key="4">
    <source>
        <dbReference type="ARBA" id="ARBA00022679"/>
    </source>
</evidence>
<keyword evidence="17" id="KW-1185">Reference proteome</keyword>
<dbReference type="InterPro" id="IPR011009">
    <property type="entry name" value="Kinase-like_dom_sf"/>
</dbReference>
<dbReference type="PROSITE" id="PS00108">
    <property type="entry name" value="PROTEIN_KINASE_ST"/>
    <property type="match status" value="1"/>
</dbReference>
<evidence type="ECO:0000256" key="5">
    <source>
        <dbReference type="ARBA" id="ARBA00022741"/>
    </source>
</evidence>
<dbReference type="InterPro" id="IPR004041">
    <property type="entry name" value="NAF_dom"/>
</dbReference>
<feature type="domain" description="NAF" evidence="15">
    <location>
        <begin position="275"/>
        <end position="299"/>
    </location>
</feature>